<name>A0A1F4XSX4_9BACT</name>
<protein>
    <recommendedName>
        <fullName evidence="4">DUF2065 domain-containing protein</fullName>
    </recommendedName>
</protein>
<feature type="transmembrane region" description="Helical" evidence="1">
    <location>
        <begin position="45"/>
        <end position="65"/>
    </location>
</feature>
<evidence type="ECO:0008006" key="4">
    <source>
        <dbReference type="Google" id="ProtNLM"/>
    </source>
</evidence>
<proteinExistence type="predicted"/>
<comment type="caution">
    <text evidence="2">The sequence shown here is derived from an EMBL/GenBank/DDBJ whole genome shotgun (WGS) entry which is preliminary data.</text>
</comment>
<feature type="transmembrane region" description="Helical" evidence="1">
    <location>
        <begin position="106"/>
        <end position="129"/>
    </location>
</feature>
<evidence type="ECO:0000313" key="3">
    <source>
        <dbReference type="Proteomes" id="UP000178091"/>
    </source>
</evidence>
<feature type="transmembrane region" description="Helical" evidence="1">
    <location>
        <begin position="6"/>
        <end position="25"/>
    </location>
</feature>
<keyword evidence="1" id="KW-0812">Transmembrane</keyword>
<gene>
    <name evidence="2" type="ORF">A3F55_02365</name>
</gene>
<accession>A0A1F4XSX4</accession>
<feature type="transmembrane region" description="Helical" evidence="1">
    <location>
        <begin position="71"/>
        <end position="94"/>
    </location>
</feature>
<dbReference type="Proteomes" id="UP000178091">
    <property type="component" value="Unassembled WGS sequence"/>
</dbReference>
<organism evidence="2 3">
    <name type="scientific">Candidatus Adlerbacteria bacterium RIFCSPHIGHO2_12_FULL_53_18</name>
    <dbReference type="NCBI Taxonomy" id="1797242"/>
    <lineage>
        <taxon>Bacteria</taxon>
        <taxon>Candidatus Adleribacteriota</taxon>
    </lineage>
</organism>
<reference evidence="2 3" key="1">
    <citation type="journal article" date="2016" name="Nat. Commun.">
        <title>Thousands of microbial genomes shed light on interconnected biogeochemical processes in an aquifer system.</title>
        <authorList>
            <person name="Anantharaman K."/>
            <person name="Brown C.T."/>
            <person name="Hug L.A."/>
            <person name="Sharon I."/>
            <person name="Castelle C.J."/>
            <person name="Probst A.J."/>
            <person name="Thomas B.C."/>
            <person name="Singh A."/>
            <person name="Wilkins M.J."/>
            <person name="Karaoz U."/>
            <person name="Brodie E.L."/>
            <person name="Williams K.H."/>
            <person name="Hubbard S.S."/>
            <person name="Banfield J.F."/>
        </authorList>
    </citation>
    <scope>NUCLEOTIDE SEQUENCE [LARGE SCALE GENOMIC DNA]</scope>
</reference>
<dbReference type="EMBL" id="MEWW01000010">
    <property type="protein sequence ID" value="OGC84688.1"/>
    <property type="molecule type" value="Genomic_DNA"/>
</dbReference>
<sequence length="130" mass="13828">MDSTTMFLAQTLGLYFVILGALVLIRQSSMLRVFSGLTKSPLALYMIALLELIAGLMLTVAYPTVGTDVAGILSIIGYMLIVEGIFYLGVPLGVSRKFINKFNTSSWYVAGGVAAIALGSYLAGLGFGYL</sequence>
<evidence type="ECO:0000313" key="2">
    <source>
        <dbReference type="EMBL" id="OGC84688.1"/>
    </source>
</evidence>
<keyword evidence="1" id="KW-1133">Transmembrane helix</keyword>
<evidence type="ECO:0000256" key="1">
    <source>
        <dbReference type="SAM" id="Phobius"/>
    </source>
</evidence>
<dbReference type="AlphaFoldDB" id="A0A1F4XSX4"/>
<keyword evidence="1" id="KW-0472">Membrane</keyword>